<dbReference type="SUPFAM" id="SSF53167">
    <property type="entry name" value="Purine and uridine phosphorylases"/>
    <property type="match status" value="1"/>
</dbReference>
<dbReference type="OrthoDB" id="1577640at2759"/>
<gene>
    <name evidence="1" type="ORF">CSOL1703_00018063</name>
</gene>
<evidence type="ECO:0000313" key="2">
    <source>
        <dbReference type="Proteomes" id="UP000775872"/>
    </source>
</evidence>
<dbReference type="PANTHER" id="PTHR46082">
    <property type="entry name" value="ATP/GTP-BINDING PROTEIN-RELATED"/>
    <property type="match status" value="1"/>
</dbReference>
<dbReference type="InterPro" id="IPR053137">
    <property type="entry name" value="NLR-like"/>
</dbReference>
<feature type="non-terminal residue" evidence="1">
    <location>
        <position position="1"/>
    </location>
</feature>
<sequence>NWRGRAKLKENISSHLRNLQKTLGFQAHYPGPAHDKLFEASYRHLGDAKTCEECGCNGDLIPRRRFETKNIQPAVHFGIIASGDTAMKSGKERDKVAKQESIIGFEMEGAGVWDTFPCIMIKGACDYADSHKTKVWQPYAAAIAAACAKGFLEFWEPLFSLYHILAIRILLDARVSYTSLRRAWAIYSRKLQPLIYEHHSLA</sequence>
<proteinExistence type="predicted"/>
<evidence type="ECO:0000313" key="1">
    <source>
        <dbReference type="EMBL" id="CAH0055805.1"/>
    </source>
</evidence>
<dbReference type="EMBL" id="CABFOC020000061">
    <property type="protein sequence ID" value="CAH0055805.1"/>
    <property type="molecule type" value="Genomic_DNA"/>
</dbReference>
<dbReference type="Gene3D" id="3.40.50.1580">
    <property type="entry name" value="Nucleoside phosphorylase domain"/>
    <property type="match status" value="1"/>
</dbReference>
<name>A0A9N9ZIH2_9HYPO</name>
<feature type="non-terminal residue" evidence="1">
    <location>
        <position position="202"/>
    </location>
</feature>
<comment type="caution">
    <text evidence="1">The sequence shown here is derived from an EMBL/GenBank/DDBJ whole genome shotgun (WGS) entry which is preliminary data.</text>
</comment>
<dbReference type="GO" id="GO:0003824">
    <property type="term" value="F:catalytic activity"/>
    <property type="evidence" value="ECO:0007669"/>
    <property type="project" value="InterPro"/>
</dbReference>
<reference evidence="2" key="1">
    <citation type="submission" date="2019-06" db="EMBL/GenBank/DDBJ databases">
        <authorList>
            <person name="Broberg M."/>
        </authorList>
    </citation>
    <scope>NUCLEOTIDE SEQUENCE [LARGE SCALE GENOMIC DNA]</scope>
</reference>
<dbReference type="PANTHER" id="PTHR46082:SF6">
    <property type="entry name" value="AAA+ ATPASE DOMAIN-CONTAINING PROTEIN-RELATED"/>
    <property type="match status" value="1"/>
</dbReference>
<reference evidence="1 2" key="2">
    <citation type="submission" date="2021-10" db="EMBL/GenBank/DDBJ databases">
        <authorList>
            <person name="Piombo E."/>
        </authorList>
    </citation>
    <scope>NUCLEOTIDE SEQUENCE [LARGE SCALE GENOMIC DNA]</scope>
</reference>
<dbReference type="GO" id="GO:0009116">
    <property type="term" value="P:nucleoside metabolic process"/>
    <property type="evidence" value="ECO:0007669"/>
    <property type="project" value="InterPro"/>
</dbReference>
<keyword evidence="2" id="KW-1185">Reference proteome</keyword>
<dbReference type="Proteomes" id="UP000775872">
    <property type="component" value="Unassembled WGS sequence"/>
</dbReference>
<accession>A0A9N9ZIH2</accession>
<dbReference type="AlphaFoldDB" id="A0A9N9ZIH2"/>
<dbReference type="InterPro" id="IPR035994">
    <property type="entry name" value="Nucleoside_phosphorylase_sf"/>
</dbReference>
<protein>
    <submittedName>
        <fullName evidence="1">Uncharacterized protein</fullName>
    </submittedName>
</protein>
<organism evidence="1 2">
    <name type="scientific">Clonostachys solani</name>
    <dbReference type="NCBI Taxonomy" id="160281"/>
    <lineage>
        <taxon>Eukaryota</taxon>
        <taxon>Fungi</taxon>
        <taxon>Dikarya</taxon>
        <taxon>Ascomycota</taxon>
        <taxon>Pezizomycotina</taxon>
        <taxon>Sordariomycetes</taxon>
        <taxon>Hypocreomycetidae</taxon>
        <taxon>Hypocreales</taxon>
        <taxon>Bionectriaceae</taxon>
        <taxon>Clonostachys</taxon>
    </lineage>
</organism>